<feature type="binding site" evidence="12">
    <location>
        <position position="367"/>
    </location>
    <ligand>
        <name>(2R)-2-phosphoglycerate</name>
        <dbReference type="ChEBI" id="CHEBI:58289"/>
    </ligand>
</feature>
<sequence length="431" mass="46023">MAKITDIKAREVIDSRGNPTVEADVILDSGVMGQAAVPSGASTGSREAVELRDGDNNRFGGKGVTKAVDNIHNVIKPALAGMDPSNQAEIDDKMIELDGTDNKGKLGANALLAVSMATAKAAARDQGVPLYRYLGGVGPFQMPVPMMNIINGGEHADNNVDLQEFMIMPVGAPSIREAIRYGAEVFHALKKVLQGRGMNTAVGDEGGFAPDLPSNESAIEVILEACQNAGYKPGEDIYIALDCASSEFYKDGKYNIASEGKVLSSAEFADYLGEWVDKYPIISIEDGMDESDWDGWKALTDKIGKKVQLVGDDLFVTNPAILKEGIDKGIANSILIKVNQIGTMTETLKAIQMAKTAGYTNVISHRSGETEDATIADLAVATSAGQIKTGSLSRSDRIAKYNQLIRIEEELLPKGASSYPGRKAFYNIPSK</sequence>
<dbReference type="InterPro" id="IPR036849">
    <property type="entry name" value="Enolase-like_C_sf"/>
</dbReference>
<comment type="catalytic activity">
    <reaction evidence="12">
        <text>(2R)-2-phosphoglycerate = phosphoenolpyruvate + H2O</text>
        <dbReference type="Rhea" id="RHEA:10164"/>
        <dbReference type="ChEBI" id="CHEBI:15377"/>
        <dbReference type="ChEBI" id="CHEBI:58289"/>
        <dbReference type="ChEBI" id="CHEBI:58702"/>
        <dbReference type="EC" id="4.2.1.11"/>
    </reaction>
</comment>
<dbReference type="EC" id="4.2.1.11" evidence="3 12"/>
<reference evidence="20" key="1">
    <citation type="submission" date="2019-02" db="EMBL/GenBank/DDBJ databases">
        <authorList>
            <person name="Gruber-Vodicka R. H."/>
            <person name="Seah K. B. B."/>
        </authorList>
    </citation>
    <scope>NUCLEOTIDE SEQUENCE</scope>
    <source>
        <strain evidence="18">BECK_BZ163</strain>
        <strain evidence="20">BECK_BZ164</strain>
        <strain evidence="19">BECK_BZ165</strain>
    </source>
</reference>
<dbReference type="PRINTS" id="PR00148">
    <property type="entry name" value="ENOLASE"/>
</dbReference>
<dbReference type="PANTHER" id="PTHR11902:SF1">
    <property type="entry name" value="ENOLASE"/>
    <property type="match status" value="1"/>
</dbReference>
<dbReference type="EMBL" id="CAADEZ010000125">
    <property type="protein sequence ID" value="VFJ54066.1"/>
    <property type="molecule type" value="Genomic_DNA"/>
</dbReference>
<dbReference type="FunFam" id="3.30.390.10:FF:000001">
    <property type="entry name" value="Enolase"/>
    <property type="match status" value="1"/>
</dbReference>
<evidence type="ECO:0000256" key="7">
    <source>
        <dbReference type="ARBA" id="ARBA00022723"/>
    </source>
</evidence>
<protein>
    <recommendedName>
        <fullName evidence="4 12">Enolase</fullName>
        <ecNumber evidence="3 12">4.2.1.11</ecNumber>
    </recommendedName>
    <alternativeName>
        <fullName evidence="12">2-phospho-D-glycerate hydro-lyase</fullName>
    </alternativeName>
    <alternativeName>
        <fullName evidence="12">2-phosphoglycerate dehydratase</fullName>
    </alternativeName>
</protein>
<comment type="subunit">
    <text evidence="12">Component of the RNA degradosome, a multiprotein complex involved in RNA processing and mRNA degradation.</text>
</comment>
<feature type="binding site" evidence="14">
    <location>
        <position position="155"/>
    </location>
    <ligand>
        <name>substrate</name>
    </ligand>
</feature>
<dbReference type="SMART" id="SM01192">
    <property type="entry name" value="Enolase_C"/>
    <property type="match status" value="1"/>
</dbReference>
<dbReference type="InterPro" id="IPR020810">
    <property type="entry name" value="Enolase_C"/>
</dbReference>
<dbReference type="InterPro" id="IPR000941">
    <property type="entry name" value="Enolase"/>
</dbReference>
<comment type="function">
    <text evidence="11 12">Catalyzes the reversible conversion of 2-phosphoglycerate (2-PG) into phosphoenolpyruvate (PEP). It is essential for the degradation of carbohydrates via glycolysis.</text>
</comment>
<dbReference type="Pfam" id="PF03952">
    <property type="entry name" value="Enolase_N"/>
    <property type="match status" value="1"/>
</dbReference>
<evidence type="ECO:0000256" key="4">
    <source>
        <dbReference type="ARBA" id="ARBA00017068"/>
    </source>
</evidence>
<dbReference type="FunFam" id="3.20.20.120:FF:000001">
    <property type="entry name" value="Enolase"/>
    <property type="match status" value="1"/>
</dbReference>
<keyword evidence="7 12" id="KW-0479">Metal-binding</keyword>
<comment type="subcellular location">
    <subcellularLocation>
        <location evidence="12">Cytoplasm</location>
    </subcellularLocation>
    <subcellularLocation>
        <location evidence="12">Secreted</location>
    </subcellularLocation>
    <subcellularLocation>
        <location evidence="12">Cell surface</location>
    </subcellularLocation>
    <text evidence="12">Fractions of enolase are present in both the cytoplasm and on the cell surface.</text>
</comment>
<evidence type="ECO:0000259" key="17">
    <source>
        <dbReference type="SMART" id="SM01193"/>
    </source>
</evidence>
<dbReference type="SUPFAM" id="SSF51604">
    <property type="entry name" value="Enolase C-terminal domain-like"/>
    <property type="match status" value="1"/>
</dbReference>
<evidence type="ECO:0000256" key="2">
    <source>
        <dbReference type="ARBA" id="ARBA00009604"/>
    </source>
</evidence>
<name>A0A450VZU3_9GAMM</name>
<dbReference type="InterPro" id="IPR020809">
    <property type="entry name" value="Enolase_CS"/>
</dbReference>
<evidence type="ECO:0000313" key="18">
    <source>
        <dbReference type="EMBL" id="VFJ54066.1"/>
    </source>
</evidence>
<keyword evidence="10 12" id="KW-0456">Lyase</keyword>
<dbReference type="CDD" id="cd03313">
    <property type="entry name" value="enolase"/>
    <property type="match status" value="1"/>
</dbReference>
<organism evidence="20">
    <name type="scientific">Candidatus Kentrum sp. FM</name>
    <dbReference type="NCBI Taxonomy" id="2126340"/>
    <lineage>
        <taxon>Bacteria</taxon>
        <taxon>Pseudomonadati</taxon>
        <taxon>Pseudomonadota</taxon>
        <taxon>Gammaproteobacteria</taxon>
        <taxon>Candidatus Kentrum</taxon>
    </lineage>
</organism>
<evidence type="ECO:0000256" key="9">
    <source>
        <dbReference type="ARBA" id="ARBA00023152"/>
    </source>
</evidence>
<feature type="domain" description="Enolase N-terminal" evidence="17">
    <location>
        <begin position="4"/>
        <end position="134"/>
    </location>
</feature>
<feature type="active site" description="Proton acceptor" evidence="12 13">
    <location>
        <position position="337"/>
    </location>
</feature>
<feature type="binding site" evidence="14">
    <location>
        <position position="164"/>
    </location>
    <ligand>
        <name>substrate</name>
    </ligand>
</feature>
<feature type="binding site" evidence="12">
    <location>
        <position position="388"/>
    </location>
    <ligand>
        <name>(2R)-2-phosphoglycerate</name>
        <dbReference type="ChEBI" id="CHEBI:58289"/>
    </ligand>
</feature>
<keyword evidence="8 12" id="KW-0460">Magnesium</keyword>
<comment type="cofactor">
    <cofactor evidence="15">
        <name>Mg(2+)</name>
        <dbReference type="ChEBI" id="CHEBI:18420"/>
    </cofactor>
    <text evidence="15">Mg(2+) is required for catalysis and for stabilizing the dimer.</text>
</comment>
<feature type="binding site" evidence="14">
    <location>
        <position position="388"/>
    </location>
    <ligand>
        <name>substrate</name>
    </ligand>
</feature>
<dbReference type="EMBL" id="CAADFL010000134">
    <property type="protein sequence ID" value="VFK10280.1"/>
    <property type="molecule type" value="Genomic_DNA"/>
</dbReference>
<dbReference type="HAMAP" id="MF_00318">
    <property type="entry name" value="Enolase"/>
    <property type="match status" value="1"/>
</dbReference>
<evidence type="ECO:0000256" key="1">
    <source>
        <dbReference type="ARBA" id="ARBA00005031"/>
    </source>
</evidence>
<feature type="binding site" evidence="12 15">
    <location>
        <position position="242"/>
    </location>
    <ligand>
        <name>Mg(2+)</name>
        <dbReference type="ChEBI" id="CHEBI:18420"/>
    </ligand>
</feature>
<evidence type="ECO:0000256" key="13">
    <source>
        <dbReference type="PIRSR" id="PIRSR001400-1"/>
    </source>
</evidence>
<feature type="binding site" evidence="12 15">
    <location>
        <position position="312"/>
    </location>
    <ligand>
        <name>Mg(2+)</name>
        <dbReference type="ChEBI" id="CHEBI:18420"/>
    </ligand>
</feature>
<keyword evidence="5 12" id="KW-0963">Cytoplasm</keyword>
<feature type="binding site" evidence="14">
    <location>
        <position position="312"/>
    </location>
    <ligand>
        <name>substrate</name>
    </ligand>
</feature>
<dbReference type="SFLD" id="SFLDS00001">
    <property type="entry name" value="Enolase"/>
    <property type="match status" value="1"/>
</dbReference>
<evidence type="ECO:0000256" key="8">
    <source>
        <dbReference type="ARBA" id="ARBA00022842"/>
    </source>
</evidence>
<evidence type="ECO:0000259" key="16">
    <source>
        <dbReference type="SMART" id="SM01192"/>
    </source>
</evidence>
<dbReference type="InterPro" id="IPR029017">
    <property type="entry name" value="Enolase-like_N"/>
</dbReference>
<feature type="binding site" evidence="12">
    <location>
        <position position="337"/>
    </location>
    <ligand>
        <name>(2R)-2-phosphoglycerate</name>
        <dbReference type="ChEBI" id="CHEBI:58289"/>
    </ligand>
</feature>
<feature type="binding site" evidence="14">
    <location>
        <position position="285"/>
    </location>
    <ligand>
        <name>substrate</name>
    </ligand>
</feature>
<dbReference type="InterPro" id="IPR020811">
    <property type="entry name" value="Enolase_N"/>
</dbReference>
<accession>A0A450VZU3</accession>
<comment type="pathway">
    <text evidence="1 12">Carbohydrate degradation; glycolysis; pyruvate from D-glyceraldehyde 3-phosphate: step 4/5.</text>
</comment>
<gene>
    <name evidence="12" type="primary">eno</name>
    <name evidence="18" type="ORF">BECKFM1743A_GA0114220_101255</name>
    <name evidence="20" type="ORF">BECKFM1743B_GA0114221_101345</name>
    <name evidence="19" type="ORF">BECKFM1743C_GA0114222_101382</name>
</gene>
<dbReference type="EMBL" id="CAADFA010000138">
    <property type="protein sequence ID" value="VFJ54357.1"/>
    <property type="molecule type" value="Genomic_DNA"/>
</dbReference>
<dbReference type="SFLD" id="SFLDG00178">
    <property type="entry name" value="enolase"/>
    <property type="match status" value="1"/>
</dbReference>
<evidence type="ECO:0000256" key="14">
    <source>
        <dbReference type="PIRSR" id="PIRSR001400-2"/>
    </source>
</evidence>
<proteinExistence type="inferred from homology"/>
<keyword evidence="6 12" id="KW-0964">Secreted</keyword>
<evidence type="ECO:0000256" key="5">
    <source>
        <dbReference type="ARBA" id="ARBA00022490"/>
    </source>
</evidence>
<dbReference type="PIRSF" id="PIRSF001400">
    <property type="entry name" value="Enolase"/>
    <property type="match status" value="1"/>
</dbReference>
<dbReference type="GO" id="GO:0000015">
    <property type="term" value="C:phosphopyruvate hydratase complex"/>
    <property type="evidence" value="ECO:0007669"/>
    <property type="project" value="InterPro"/>
</dbReference>
<feature type="binding site" evidence="12 15">
    <location>
        <position position="285"/>
    </location>
    <ligand>
        <name>Mg(2+)</name>
        <dbReference type="ChEBI" id="CHEBI:18420"/>
    </ligand>
</feature>
<dbReference type="Gene3D" id="3.20.20.120">
    <property type="entry name" value="Enolase-like C-terminal domain"/>
    <property type="match status" value="1"/>
</dbReference>
<evidence type="ECO:0000256" key="15">
    <source>
        <dbReference type="PIRSR" id="PIRSR001400-3"/>
    </source>
</evidence>
<evidence type="ECO:0000313" key="19">
    <source>
        <dbReference type="EMBL" id="VFJ54357.1"/>
    </source>
</evidence>
<feature type="binding site" evidence="12">
    <location>
        <position position="366"/>
    </location>
    <ligand>
        <name>(2R)-2-phosphoglycerate</name>
        <dbReference type="ChEBI" id="CHEBI:58289"/>
    </ligand>
</feature>
<evidence type="ECO:0000256" key="6">
    <source>
        <dbReference type="ARBA" id="ARBA00022525"/>
    </source>
</evidence>
<evidence type="ECO:0000256" key="10">
    <source>
        <dbReference type="ARBA" id="ARBA00023239"/>
    </source>
</evidence>
<evidence type="ECO:0000313" key="20">
    <source>
        <dbReference type="EMBL" id="VFK10280.1"/>
    </source>
</evidence>
<dbReference type="PANTHER" id="PTHR11902">
    <property type="entry name" value="ENOLASE"/>
    <property type="match status" value="1"/>
</dbReference>
<evidence type="ECO:0000256" key="3">
    <source>
        <dbReference type="ARBA" id="ARBA00012058"/>
    </source>
</evidence>
<dbReference type="NCBIfam" id="TIGR01060">
    <property type="entry name" value="eno"/>
    <property type="match status" value="1"/>
</dbReference>
<feature type="binding site" evidence="12">
    <location>
        <position position="163"/>
    </location>
    <ligand>
        <name>(2R)-2-phosphoglycerate</name>
        <dbReference type="ChEBI" id="CHEBI:58289"/>
    </ligand>
</feature>
<feature type="active site" description="Proton donor" evidence="12 13">
    <location>
        <position position="205"/>
    </location>
</feature>
<dbReference type="SUPFAM" id="SSF54826">
    <property type="entry name" value="Enolase N-terminal domain-like"/>
    <property type="match status" value="1"/>
</dbReference>
<evidence type="ECO:0000256" key="12">
    <source>
        <dbReference type="HAMAP-Rule" id="MF_00318"/>
    </source>
</evidence>
<dbReference type="SFLD" id="SFLDF00002">
    <property type="entry name" value="enolase"/>
    <property type="match status" value="1"/>
</dbReference>
<dbReference type="AlphaFoldDB" id="A0A450VZU3"/>
<feature type="domain" description="Enolase C-terminal TIM barrel" evidence="16">
    <location>
        <begin position="139"/>
        <end position="427"/>
    </location>
</feature>
<evidence type="ECO:0000256" key="11">
    <source>
        <dbReference type="ARBA" id="ARBA00045763"/>
    </source>
</evidence>
<comment type="similarity">
    <text evidence="2 12">Belongs to the enolase family.</text>
</comment>
<dbReference type="GO" id="GO:0004634">
    <property type="term" value="F:phosphopyruvate hydratase activity"/>
    <property type="evidence" value="ECO:0007669"/>
    <property type="project" value="UniProtKB-UniRule"/>
</dbReference>
<dbReference type="GO" id="GO:0006096">
    <property type="term" value="P:glycolytic process"/>
    <property type="evidence" value="ECO:0007669"/>
    <property type="project" value="UniProtKB-UniRule"/>
</dbReference>
<feature type="binding site" evidence="14">
    <location>
        <begin position="364"/>
        <end position="367"/>
    </location>
    <ligand>
        <name>substrate</name>
    </ligand>
</feature>
<dbReference type="UniPathway" id="UPA00109">
    <property type="reaction ID" value="UER00187"/>
</dbReference>
<keyword evidence="9 12" id="KW-0324">Glycolysis</keyword>
<dbReference type="GO" id="GO:0000287">
    <property type="term" value="F:magnesium ion binding"/>
    <property type="evidence" value="ECO:0007669"/>
    <property type="project" value="UniProtKB-UniRule"/>
</dbReference>
<dbReference type="Pfam" id="PF00113">
    <property type="entry name" value="Enolase_C"/>
    <property type="match status" value="1"/>
</dbReference>
<comment type="cofactor">
    <cofactor evidence="12">
        <name>Mg(2+)</name>
        <dbReference type="ChEBI" id="CHEBI:18420"/>
    </cofactor>
    <text evidence="12">Binds a second Mg(2+) ion via substrate during catalysis.</text>
</comment>
<dbReference type="Gene3D" id="3.30.390.10">
    <property type="entry name" value="Enolase-like, N-terminal domain"/>
    <property type="match status" value="1"/>
</dbReference>
<dbReference type="SMART" id="SM01193">
    <property type="entry name" value="Enolase_N"/>
    <property type="match status" value="1"/>
</dbReference>
<dbReference type="GO" id="GO:0005576">
    <property type="term" value="C:extracellular region"/>
    <property type="evidence" value="ECO:0007669"/>
    <property type="project" value="UniProtKB-SubCell"/>
</dbReference>
<dbReference type="PROSITE" id="PS00164">
    <property type="entry name" value="ENOLASE"/>
    <property type="match status" value="1"/>
</dbReference>
<dbReference type="GO" id="GO:0009986">
    <property type="term" value="C:cell surface"/>
    <property type="evidence" value="ECO:0007669"/>
    <property type="project" value="UniProtKB-SubCell"/>
</dbReference>